<accession>A0A255YD59</accession>
<dbReference type="RefSeq" id="WP_094474161.1">
    <property type="nucleotide sequence ID" value="NZ_NOXT01000115.1"/>
</dbReference>
<proteinExistence type="inferred from homology"/>
<dbReference type="GO" id="GO:0030973">
    <property type="term" value="F:molybdate ion binding"/>
    <property type="evidence" value="ECO:0007669"/>
    <property type="project" value="TreeGrafter"/>
</dbReference>
<dbReference type="Proteomes" id="UP000216991">
    <property type="component" value="Unassembled WGS sequence"/>
</dbReference>
<evidence type="ECO:0000313" key="6">
    <source>
        <dbReference type="EMBL" id="OYQ27103.1"/>
    </source>
</evidence>
<dbReference type="NCBIfam" id="TIGR01256">
    <property type="entry name" value="modA"/>
    <property type="match status" value="1"/>
</dbReference>
<dbReference type="Pfam" id="PF13531">
    <property type="entry name" value="SBP_bac_11"/>
    <property type="match status" value="1"/>
</dbReference>
<dbReference type="AlphaFoldDB" id="A0A255YD59"/>
<keyword evidence="4" id="KW-0500">Molybdenum</keyword>
<dbReference type="PANTHER" id="PTHR30632:SF14">
    <property type="entry name" value="TUNGSTATE_MOLYBDATE_CHROMATE-BINDING PROTEIN MODA"/>
    <property type="match status" value="1"/>
</dbReference>
<evidence type="ECO:0000256" key="2">
    <source>
        <dbReference type="ARBA" id="ARBA00022723"/>
    </source>
</evidence>
<comment type="caution">
    <text evidence="6">The sequence shown here is derived from an EMBL/GenBank/DDBJ whole genome shotgun (WGS) entry which is preliminary data.</text>
</comment>
<feature type="binding site" evidence="4">
    <location>
        <position position="59"/>
    </location>
    <ligand>
        <name>molybdate</name>
        <dbReference type="ChEBI" id="CHEBI:36264"/>
    </ligand>
</feature>
<dbReference type="OrthoDB" id="9785015at2"/>
<keyword evidence="2 4" id="KW-0479">Metal-binding</keyword>
<evidence type="ECO:0000256" key="4">
    <source>
        <dbReference type="PIRSR" id="PIRSR004846-1"/>
    </source>
</evidence>
<feature type="binding site" evidence="4">
    <location>
        <position position="165"/>
    </location>
    <ligand>
        <name>molybdate</name>
        <dbReference type="ChEBI" id="CHEBI:36264"/>
    </ligand>
</feature>
<evidence type="ECO:0000256" key="5">
    <source>
        <dbReference type="SAM" id="SignalP"/>
    </source>
</evidence>
<dbReference type="GO" id="GO:0046872">
    <property type="term" value="F:metal ion binding"/>
    <property type="evidence" value="ECO:0007669"/>
    <property type="project" value="UniProtKB-KW"/>
</dbReference>
<dbReference type="EMBL" id="NOXT01000115">
    <property type="protein sequence ID" value="OYQ27103.1"/>
    <property type="molecule type" value="Genomic_DNA"/>
</dbReference>
<feature type="signal peptide" evidence="5">
    <location>
        <begin position="1"/>
        <end position="19"/>
    </location>
</feature>
<evidence type="ECO:0000256" key="1">
    <source>
        <dbReference type="ARBA" id="ARBA00009175"/>
    </source>
</evidence>
<organism evidence="6 7">
    <name type="scientific">Sandarakinorhabdus cyanobacteriorum</name>
    <dbReference type="NCBI Taxonomy" id="1981098"/>
    <lineage>
        <taxon>Bacteria</taxon>
        <taxon>Pseudomonadati</taxon>
        <taxon>Pseudomonadota</taxon>
        <taxon>Alphaproteobacteria</taxon>
        <taxon>Sphingomonadales</taxon>
        <taxon>Sphingosinicellaceae</taxon>
        <taxon>Sandarakinorhabdus</taxon>
    </lineage>
</organism>
<dbReference type="PIRSF" id="PIRSF004846">
    <property type="entry name" value="ModA"/>
    <property type="match status" value="1"/>
</dbReference>
<dbReference type="Gene3D" id="3.40.190.10">
    <property type="entry name" value="Periplasmic binding protein-like II"/>
    <property type="match status" value="2"/>
</dbReference>
<name>A0A255YD59_9SPHN</name>
<dbReference type="GO" id="GO:0015689">
    <property type="term" value="P:molybdate ion transport"/>
    <property type="evidence" value="ECO:0007669"/>
    <property type="project" value="InterPro"/>
</dbReference>
<dbReference type="InterPro" id="IPR005950">
    <property type="entry name" value="ModA"/>
</dbReference>
<dbReference type="InterPro" id="IPR050682">
    <property type="entry name" value="ModA/WtpA"/>
</dbReference>
<reference evidence="6 7" key="1">
    <citation type="submission" date="2017-07" db="EMBL/GenBank/DDBJ databases">
        <title>Sandarakinorhabdus cyanobacteriorum sp. nov., a novel bacterium isolated from cyanobacterial aggregates in a eutrophic lake.</title>
        <authorList>
            <person name="Cai H."/>
        </authorList>
    </citation>
    <scope>NUCLEOTIDE SEQUENCE [LARGE SCALE GENOMIC DNA]</scope>
    <source>
        <strain evidence="6 7">TH057</strain>
    </source>
</reference>
<protein>
    <submittedName>
        <fullName evidence="6">Molybdate ABC transporter substrate-binding protein</fullName>
    </submittedName>
</protein>
<dbReference type="PANTHER" id="PTHR30632">
    <property type="entry name" value="MOLYBDATE-BINDING PERIPLASMIC PROTEIN"/>
    <property type="match status" value="1"/>
</dbReference>
<comment type="similarity">
    <text evidence="1">Belongs to the bacterial solute-binding protein ModA family.</text>
</comment>
<keyword evidence="3 5" id="KW-0732">Signal</keyword>
<gene>
    <name evidence="6" type="primary">modA</name>
    <name evidence="6" type="ORF">CHU93_11385</name>
</gene>
<sequence>MTFRWFLLFLLLLPNPLRAAGPVPVAVAAAADLRLVLPPMVTALQARTGATYRLSFGSSGQMVQQAINGAPFQLLLLADHALAQRLADAVPGVERRAYALGRLALVVPPGSAIRDLGSLKAAIAARQVKHLAIANPAHAPYGAAAQAVLRKAGIGHAPLVLGDNVAQALTFVTSGAADAGIVALPLARASGGVTVLPISPGLHPPLLQTLVIMPGASPAARALADAVTGPGGQAALKAAGFGTP</sequence>
<dbReference type="SUPFAM" id="SSF53850">
    <property type="entry name" value="Periplasmic binding protein-like II"/>
    <property type="match status" value="1"/>
</dbReference>
<feature type="chain" id="PRO_5012942744" evidence="5">
    <location>
        <begin position="20"/>
        <end position="244"/>
    </location>
</feature>
<evidence type="ECO:0000313" key="7">
    <source>
        <dbReference type="Proteomes" id="UP000216991"/>
    </source>
</evidence>
<keyword evidence="7" id="KW-1185">Reference proteome</keyword>
<evidence type="ECO:0000256" key="3">
    <source>
        <dbReference type="ARBA" id="ARBA00022729"/>
    </source>
</evidence>